<reference evidence="2 3" key="1">
    <citation type="submission" date="2021-03" db="EMBL/GenBank/DDBJ databases">
        <title>Enterococcal diversity collection.</title>
        <authorList>
            <person name="Gilmore M.S."/>
            <person name="Schwartzman J."/>
            <person name="Van Tyne D."/>
            <person name="Martin M."/>
            <person name="Earl A.M."/>
            <person name="Manson A.L."/>
            <person name="Straub T."/>
            <person name="Salamzade R."/>
            <person name="Saavedra J."/>
            <person name="Lebreton F."/>
            <person name="Prichula J."/>
            <person name="Schaufler K."/>
            <person name="Gaca A."/>
            <person name="Sgardioli B."/>
            <person name="Wagenaar J."/>
            <person name="Strong T."/>
        </authorList>
    </citation>
    <scope>NUCLEOTIDE SEQUENCE [LARGE SCALE GENOMIC DNA]</scope>
    <source>
        <strain evidence="2 3">MJM16</strain>
    </source>
</reference>
<protein>
    <submittedName>
        <fullName evidence="2">Glycosyltransferase family 2 protein</fullName>
    </submittedName>
</protein>
<dbReference type="Pfam" id="PF00535">
    <property type="entry name" value="Glycos_transf_2"/>
    <property type="match status" value="1"/>
</dbReference>
<dbReference type="SUPFAM" id="SSF53448">
    <property type="entry name" value="Nucleotide-diphospho-sugar transferases"/>
    <property type="match status" value="1"/>
</dbReference>
<evidence type="ECO:0000313" key="3">
    <source>
        <dbReference type="Proteomes" id="UP000664495"/>
    </source>
</evidence>
<dbReference type="EMBL" id="JAFLVR010000015">
    <property type="protein sequence ID" value="MBO0452041.1"/>
    <property type="molecule type" value="Genomic_DNA"/>
</dbReference>
<sequence>MDDSIVSILMASYNGELYIEKQVLSIINQTYSNWKLYISDDGSSDSTIKTIRKFAETDSRIEVLFNDSKFHGPYGNFWNLINRIQKENNSSDYFMFADQDDIWLPNKIHLLVEEMKKRELEFPKIPILLYTDMKIIDSDDNGVVHSVNSQFRISMNNPKEIFFAHAYVSGCTTIFNKLLLNEVDFVIDKNVNLYSHDNFFAKVCTLRGKIFFIETPTILYRKHGQNVTNSQTLNNSINSLIKKINISQSARTHALVFRHSLKVIDSLNIDTNDVKSMRKAILDGGISGIKYLKKEKIHRNNFLRDMGLKYILLTKKYKKYL</sequence>
<feature type="domain" description="Glycosyltransferase 2-like" evidence="1">
    <location>
        <begin position="7"/>
        <end position="119"/>
    </location>
</feature>
<evidence type="ECO:0000313" key="2">
    <source>
        <dbReference type="EMBL" id="MBO0452041.1"/>
    </source>
</evidence>
<keyword evidence="3" id="KW-1185">Reference proteome</keyword>
<proteinExistence type="predicted"/>
<dbReference type="PANTHER" id="PTHR22916">
    <property type="entry name" value="GLYCOSYLTRANSFERASE"/>
    <property type="match status" value="1"/>
</dbReference>
<name>A0ABS3HF21_9ENTE</name>
<dbReference type="RefSeq" id="WP_207107818.1">
    <property type="nucleotide sequence ID" value="NZ_JAFLVR010000015.1"/>
</dbReference>
<gene>
    <name evidence="2" type="ORF">JZO85_07160</name>
</gene>
<dbReference type="PANTHER" id="PTHR22916:SF3">
    <property type="entry name" value="UDP-GLCNAC:BETAGAL BETA-1,3-N-ACETYLGLUCOSAMINYLTRANSFERASE-LIKE PROTEIN 1"/>
    <property type="match status" value="1"/>
</dbReference>
<dbReference type="InterPro" id="IPR001173">
    <property type="entry name" value="Glyco_trans_2-like"/>
</dbReference>
<comment type="caution">
    <text evidence="2">The sequence shown here is derived from an EMBL/GenBank/DDBJ whole genome shotgun (WGS) entry which is preliminary data.</text>
</comment>
<evidence type="ECO:0000259" key="1">
    <source>
        <dbReference type="Pfam" id="PF00535"/>
    </source>
</evidence>
<dbReference type="CDD" id="cd04196">
    <property type="entry name" value="GT_2_like_d"/>
    <property type="match status" value="1"/>
</dbReference>
<accession>A0ABS3HF21</accession>
<organism evidence="2 3">
    <name type="scientific">Candidatus Enterococcus murrayae</name>
    <dbReference type="NCBI Taxonomy" id="2815321"/>
    <lineage>
        <taxon>Bacteria</taxon>
        <taxon>Bacillati</taxon>
        <taxon>Bacillota</taxon>
        <taxon>Bacilli</taxon>
        <taxon>Lactobacillales</taxon>
        <taxon>Enterococcaceae</taxon>
        <taxon>Enterococcus</taxon>
    </lineage>
</organism>
<dbReference type="Proteomes" id="UP000664495">
    <property type="component" value="Unassembled WGS sequence"/>
</dbReference>
<dbReference type="InterPro" id="IPR029044">
    <property type="entry name" value="Nucleotide-diphossugar_trans"/>
</dbReference>
<dbReference type="Gene3D" id="3.90.550.10">
    <property type="entry name" value="Spore Coat Polysaccharide Biosynthesis Protein SpsA, Chain A"/>
    <property type="match status" value="1"/>
</dbReference>